<keyword evidence="14 16" id="KW-1015">Disulfide bond</keyword>
<dbReference type="InterPro" id="IPR029044">
    <property type="entry name" value="Nucleotide-diphossugar_trans"/>
</dbReference>
<evidence type="ECO:0000256" key="16">
    <source>
        <dbReference type="RuleBase" id="RU361242"/>
    </source>
</evidence>
<evidence type="ECO:0000313" key="19">
    <source>
        <dbReference type="RefSeq" id="XP_003745400.1"/>
    </source>
</evidence>
<evidence type="ECO:0000256" key="9">
    <source>
        <dbReference type="ARBA" id="ARBA00022734"/>
    </source>
</evidence>
<dbReference type="GO" id="GO:0006493">
    <property type="term" value="P:protein O-linked glycosylation"/>
    <property type="evidence" value="ECO:0007669"/>
    <property type="project" value="TreeGrafter"/>
</dbReference>
<dbReference type="CDD" id="cd02510">
    <property type="entry name" value="pp-GalNAc-T"/>
    <property type="match status" value="1"/>
</dbReference>
<dbReference type="PANTHER" id="PTHR11675">
    <property type="entry name" value="N-ACETYLGALACTOSAMINYLTRANSFERASE"/>
    <property type="match status" value="1"/>
</dbReference>
<dbReference type="Gene3D" id="2.80.10.50">
    <property type="match status" value="1"/>
</dbReference>
<dbReference type="InterPro" id="IPR001173">
    <property type="entry name" value="Glyco_trans_2-like"/>
</dbReference>
<feature type="domain" description="Ricin B lectin" evidence="17">
    <location>
        <begin position="472"/>
        <end position="602"/>
    </location>
</feature>
<comment type="pathway">
    <text evidence="3 16">Protein modification; protein glycosylation.</text>
</comment>
<dbReference type="SUPFAM" id="SSF53448">
    <property type="entry name" value="Nucleotide-diphospho-sugar transferases"/>
    <property type="match status" value="1"/>
</dbReference>
<keyword evidence="11" id="KW-1133">Transmembrane helix</keyword>
<keyword evidence="9 16" id="KW-0430">Lectin</keyword>
<dbReference type="PANTHER" id="PTHR11675:SF118">
    <property type="entry name" value="POLYPEPTIDE N-ACETYLGALACTOSAMINYLTRANSFERASE 3"/>
    <property type="match status" value="1"/>
</dbReference>
<comment type="subcellular location">
    <subcellularLocation>
        <location evidence="2 16">Golgi apparatus membrane</location>
        <topology evidence="2 16">Single-pass type II membrane protein</topology>
    </subcellularLocation>
</comment>
<dbReference type="FunFam" id="3.90.550.10:FF:000021">
    <property type="entry name" value="Polypeptide N-acetylgalactosaminyltransferase"/>
    <property type="match status" value="1"/>
</dbReference>
<evidence type="ECO:0000313" key="18">
    <source>
        <dbReference type="Proteomes" id="UP000694867"/>
    </source>
</evidence>
<dbReference type="InterPro" id="IPR000772">
    <property type="entry name" value="Ricin_B_lectin"/>
</dbReference>
<organism evidence="18 19">
    <name type="scientific">Galendromus occidentalis</name>
    <name type="common">western predatory mite</name>
    <dbReference type="NCBI Taxonomy" id="34638"/>
    <lineage>
        <taxon>Eukaryota</taxon>
        <taxon>Metazoa</taxon>
        <taxon>Ecdysozoa</taxon>
        <taxon>Arthropoda</taxon>
        <taxon>Chelicerata</taxon>
        <taxon>Arachnida</taxon>
        <taxon>Acari</taxon>
        <taxon>Parasitiformes</taxon>
        <taxon>Mesostigmata</taxon>
        <taxon>Gamasina</taxon>
        <taxon>Phytoseioidea</taxon>
        <taxon>Phytoseiidae</taxon>
        <taxon>Typhlodrominae</taxon>
        <taxon>Galendromus</taxon>
    </lineage>
</organism>
<evidence type="ECO:0000256" key="14">
    <source>
        <dbReference type="ARBA" id="ARBA00023157"/>
    </source>
</evidence>
<evidence type="ECO:0000256" key="13">
    <source>
        <dbReference type="ARBA" id="ARBA00023136"/>
    </source>
</evidence>
<dbReference type="GeneID" id="100903470"/>
<dbReference type="EC" id="2.4.1.-" evidence="16"/>
<dbReference type="PROSITE" id="PS51257">
    <property type="entry name" value="PROKAR_LIPOPROTEIN"/>
    <property type="match status" value="1"/>
</dbReference>
<evidence type="ECO:0000256" key="4">
    <source>
        <dbReference type="ARBA" id="ARBA00005680"/>
    </source>
</evidence>
<dbReference type="GO" id="GO:0030246">
    <property type="term" value="F:carbohydrate binding"/>
    <property type="evidence" value="ECO:0007669"/>
    <property type="project" value="UniProtKB-KW"/>
</dbReference>
<dbReference type="SMART" id="SM00458">
    <property type="entry name" value="RICIN"/>
    <property type="match status" value="1"/>
</dbReference>
<keyword evidence="6 16" id="KW-0808">Transferase</keyword>
<proteinExistence type="inferred from homology"/>
<evidence type="ECO:0000256" key="15">
    <source>
        <dbReference type="ARBA" id="ARBA00023211"/>
    </source>
</evidence>
<keyword evidence="10" id="KW-0735">Signal-anchor</keyword>
<reference evidence="19" key="1">
    <citation type="submission" date="2025-08" db="UniProtKB">
        <authorList>
            <consortium name="RefSeq"/>
        </authorList>
    </citation>
    <scope>IDENTIFICATION</scope>
</reference>
<protein>
    <recommendedName>
        <fullName evidence="16">Polypeptide N-acetylgalactosaminyltransferase</fullName>
        <ecNumber evidence="16">2.4.1.-</ecNumber>
    </recommendedName>
    <alternativeName>
        <fullName evidence="16">Protein-UDP acetylgalactosaminyltransferase</fullName>
    </alternativeName>
</protein>
<dbReference type="RefSeq" id="XP_003745400.1">
    <property type="nucleotide sequence ID" value="XM_003745352.2"/>
</dbReference>
<evidence type="ECO:0000256" key="5">
    <source>
        <dbReference type="ARBA" id="ARBA00022676"/>
    </source>
</evidence>
<keyword evidence="15 16" id="KW-0464">Manganese</keyword>
<keyword evidence="5 16" id="KW-0328">Glycosyltransferase</keyword>
<keyword evidence="7" id="KW-0812">Transmembrane</keyword>
<keyword evidence="13" id="KW-0472">Membrane</keyword>
<keyword evidence="8" id="KW-0479">Metal-binding</keyword>
<dbReference type="KEGG" id="goe:100903470"/>
<dbReference type="SUPFAM" id="SSF50370">
    <property type="entry name" value="Ricin B-like lectins"/>
    <property type="match status" value="1"/>
</dbReference>
<comment type="similarity">
    <text evidence="4 16">Belongs to the glycosyltransferase 2 family. GalNAc-T subfamily.</text>
</comment>
<dbReference type="PROSITE" id="PS50231">
    <property type="entry name" value="RICIN_B_LECTIN"/>
    <property type="match status" value="1"/>
</dbReference>
<evidence type="ECO:0000256" key="7">
    <source>
        <dbReference type="ARBA" id="ARBA00022692"/>
    </source>
</evidence>
<keyword evidence="18" id="KW-1185">Reference proteome</keyword>
<evidence type="ECO:0000256" key="3">
    <source>
        <dbReference type="ARBA" id="ARBA00004922"/>
    </source>
</evidence>
<keyword evidence="12 16" id="KW-0333">Golgi apparatus</keyword>
<gene>
    <name evidence="19" type="primary">LOC100903470</name>
</gene>
<dbReference type="Gene3D" id="3.90.550.10">
    <property type="entry name" value="Spore Coat Polysaccharide Biosynthesis Protein SpsA, Chain A"/>
    <property type="match status" value="1"/>
</dbReference>
<name>A0AAJ6QVP3_9ACAR</name>
<dbReference type="GO" id="GO:0000139">
    <property type="term" value="C:Golgi membrane"/>
    <property type="evidence" value="ECO:0007669"/>
    <property type="project" value="UniProtKB-SubCell"/>
</dbReference>
<dbReference type="Proteomes" id="UP000694867">
    <property type="component" value="Unplaced"/>
</dbReference>
<dbReference type="Pfam" id="PF00535">
    <property type="entry name" value="Glycos_transf_2"/>
    <property type="match status" value="1"/>
</dbReference>
<evidence type="ECO:0000256" key="8">
    <source>
        <dbReference type="ARBA" id="ARBA00022723"/>
    </source>
</evidence>
<accession>A0AAJ6QVP3</accession>
<dbReference type="InterPro" id="IPR035992">
    <property type="entry name" value="Ricin_B-like_lectins"/>
</dbReference>
<evidence type="ECO:0000256" key="2">
    <source>
        <dbReference type="ARBA" id="ARBA00004323"/>
    </source>
</evidence>
<sequence>MFFLKGSWFRRARKLPALIGASILMSCLLLFGPSSFSAPNAPDELQWLRNDDHQKEYIDKKGIHVIVGHYMGKDLPWDPKENITEAVLNANSYNPLEGAGNMGQPVYPLPSEVVRSKMLYSINRFNLLVSDKISVDRTLADARKSVCRNISYAYDLPDTSVIIVFHNEAWSTLLRTVHSVINRSPRDLVKEIMLVDDASDREFLKRSLDAYVRSLNFPIKVIRSPKRSGLIRARLMGARAAEGKVLTFLDAHCECTTGWLEPLLQRIKEDRTRVVCPIIDIIHDDTFAYVKSFELHWGAINWEMHFRWYPVGPHVLKQRHGDPSEPFKTPVMAGGLFSIDKEYFYEMGAYDEQMDIWGGENVEMSFRIWQCGGSLEIVPCSHVGHVFRRSSPYTFPHPKGVGGILFSNLARVAEVWMDDWAEFYFNMNTEAKKLRSTMDVAKRKALRDRLHCKPFSWYLTNVWPENFFPSENRFFGKIRNRAAEKCFGRPVSKSYHQPIGKVKLEDCAVTHYARQYFVMTGEGYLMTDESVCLDSPEGYEDTNVVMIACQGIQRQKWRFDVKTGAIMHLSSRLCLDLPSKSSPDGLTLQKCSPKKTQRWIMEKAGWNRAV</sequence>
<dbReference type="InterPro" id="IPR045885">
    <property type="entry name" value="GalNAc-T"/>
</dbReference>
<comment type="cofactor">
    <cofactor evidence="1 16">
        <name>Mn(2+)</name>
        <dbReference type="ChEBI" id="CHEBI:29035"/>
    </cofactor>
</comment>
<dbReference type="GO" id="GO:0046872">
    <property type="term" value="F:metal ion binding"/>
    <property type="evidence" value="ECO:0007669"/>
    <property type="project" value="UniProtKB-KW"/>
</dbReference>
<evidence type="ECO:0000256" key="11">
    <source>
        <dbReference type="ARBA" id="ARBA00022989"/>
    </source>
</evidence>
<dbReference type="AlphaFoldDB" id="A0AAJ6QVP3"/>
<evidence type="ECO:0000256" key="1">
    <source>
        <dbReference type="ARBA" id="ARBA00001936"/>
    </source>
</evidence>
<evidence type="ECO:0000256" key="10">
    <source>
        <dbReference type="ARBA" id="ARBA00022968"/>
    </source>
</evidence>
<evidence type="ECO:0000256" key="6">
    <source>
        <dbReference type="ARBA" id="ARBA00022679"/>
    </source>
</evidence>
<evidence type="ECO:0000256" key="12">
    <source>
        <dbReference type="ARBA" id="ARBA00023034"/>
    </source>
</evidence>
<dbReference type="Pfam" id="PF00652">
    <property type="entry name" value="Ricin_B_lectin"/>
    <property type="match status" value="1"/>
</dbReference>
<evidence type="ECO:0000259" key="17">
    <source>
        <dbReference type="SMART" id="SM00458"/>
    </source>
</evidence>
<dbReference type="GO" id="GO:0004653">
    <property type="term" value="F:polypeptide N-acetylgalactosaminyltransferase activity"/>
    <property type="evidence" value="ECO:0007669"/>
    <property type="project" value="UniProtKB-ARBA"/>
</dbReference>